<keyword evidence="3" id="KW-1185">Reference proteome</keyword>
<dbReference type="Pfam" id="PF00535">
    <property type="entry name" value="Glycos_transf_2"/>
    <property type="match status" value="1"/>
</dbReference>
<dbReference type="CDD" id="cd00761">
    <property type="entry name" value="Glyco_tranf_GTA_type"/>
    <property type="match status" value="1"/>
</dbReference>
<dbReference type="RefSeq" id="WP_408127510.1">
    <property type="nucleotide sequence ID" value="NZ_JAQQDH010000001.1"/>
</dbReference>
<gene>
    <name evidence="2" type="ORF">PQR00_02510</name>
</gene>
<protein>
    <submittedName>
        <fullName evidence="2">Glycosyltransferase family 2 protein</fullName>
    </submittedName>
</protein>
<dbReference type="Gene3D" id="3.90.550.10">
    <property type="entry name" value="Spore Coat Polysaccharide Biosynthesis Protein SpsA, Chain A"/>
    <property type="match status" value="1"/>
</dbReference>
<reference evidence="2 3" key="1">
    <citation type="journal article" date="2024" name="Chem. Sci.">
        <title>Discovery of megapolipeptins by genome mining of a Burkholderiales bacteria collection.</title>
        <authorList>
            <person name="Paulo B.S."/>
            <person name="Recchia M.J.J."/>
            <person name="Lee S."/>
            <person name="Fergusson C.H."/>
            <person name="Romanowski S.B."/>
            <person name="Hernandez A."/>
            <person name="Krull N."/>
            <person name="Liu D.Y."/>
            <person name="Cavanagh H."/>
            <person name="Bos A."/>
            <person name="Gray C.A."/>
            <person name="Murphy B.T."/>
            <person name="Linington R.G."/>
            <person name="Eustaquio A.S."/>
        </authorList>
    </citation>
    <scope>NUCLEOTIDE SEQUENCE [LARGE SCALE GENOMIC DNA]</scope>
    <source>
        <strain evidence="2 3">RL17-379-BIB-C</strain>
    </source>
</reference>
<dbReference type="InterPro" id="IPR001173">
    <property type="entry name" value="Glyco_trans_2-like"/>
</dbReference>
<evidence type="ECO:0000313" key="2">
    <source>
        <dbReference type="EMBL" id="MFM0442447.1"/>
    </source>
</evidence>
<accession>A0ABW9BVG3</accession>
<dbReference type="SUPFAM" id="SSF53448">
    <property type="entry name" value="Nucleotide-diphospho-sugar transferases"/>
    <property type="match status" value="1"/>
</dbReference>
<dbReference type="InterPro" id="IPR029044">
    <property type="entry name" value="Nucleotide-diphossugar_trans"/>
</dbReference>
<feature type="domain" description="Glycosyltransferase 2-like" evidence="1">
    <location>
        <begin position="20"/>
        <end position="145"/>
    </location>
</feature>
<dbReference type="Proteomes" id="UP001629288">
    <property type="component" value="Unassembled WGS sequence"/>
</dbReference>
<proteinExistence type="predicted"/>
<dbReference type="EMBL" id="JAQQDH010000001">
    <property type="protein sequence ID" value="MFM0442447.1"/>
    <property type="molecule type" value="Genomic_DNA"/>
</dbReference>
<comment type="caution">
    <text evidence="2">The sequence shown here is derived from an EMBL/GenBank/DDBJ whole genome shotgun (WGS) entry which is preliminary data.</text>
</comment>
<evidence type="ECO:0000259" key="1">
    <source>
        <dbReference type="Pfam" id="PF00535"/>
    </source>
</evidence>
<organism evidence="2 3">
    <name type="scientific">Paraburkholderia strydomiana</name>
    <dbReference type="NCBI Taxonomy" id="1245417"/>
    <lineage>
        <taxon>Bacteria</taxon>
        <taxon>Pseudomonadati</taxon>
        <taxon>Pseudomonadota</taxon>
        <taxon>Betaproteobacteria</taxon>
        <taxon>Burkholderiales</taxon>
        <taxon>Burkholderiaceae</taxon>
        <taxon>Paraburkholderia</taxon>
    </lineage>
</organism>
<sequence>MMNMTEVDCIVRFHDVRRIPELNRCIFSLFGQTHRPLTIVLALQRFSAAEINRVRAALAPLLKLHDAPRLNLINLSSDGPKDARTELLNLGLSKCQGRYVAFLDYDDVLYPEAYSLLVSRLQATNCAIAFASVRVVHADVTPEFMVATRADPAVFKGEGLVDLFGGNFCPIHSYLIDRSVASSELYFDTLLNWEEDYDLLLRITAKHTADFELLGTLIGDYYIKTDVSNSIGVSGVEGKLSTERLLEYEQVAALIEARRRTTRVSEVVQRQLGFQSFDQKLTIRNALTRLDIDEVIP</sequence>
<evidence type="ECO:0000313" key="3">
    <source>
        <dbReference type="Proteomes" id="UP001629288"/>
    </source>
</evidence>
<name>A0ABW9BVG3_9BURK</name>